<dbReference type="EMBL" id="FOTY01000001">
    <property type="protein sequence ID" value="SFL45720.1"/>
    <property type="molecule type" value="Genomic_DNA"/>
</dbReference>
<organism evidence="4 5">
    <name type="scientific">Salibacterium qingdaonense</name>
    <dbReference type="NCBI Taxonomy" id="266892"/>
    <lineage>
        <taxon>Bacteria</taxon>
        <taxon>Bacillati</taxon>
        <taxon>Bacillota</taxon>
        <taxon>Bacilli</taxon>
        <taxon>Bacillales</taxon>
        <taxon>Bacillaceae</taxon>
    </lineage>
</organism>
<keyword evidence="5" id="KW-1185">Reference proteome</keyword>
<keyword evidence="2" id="KW-0560">Oxidoreductase</keyword>
<dbReference type="InterPro" id="IPR051911">
    <property type="entry name" value="SDR_oxidoreductase"/>
</dbReference>
<dbReference type="InterPro" id="IPR036291">
    <property type="entry name" value="NAD(P)-bd_dom_sf"/>
</dbReference>
<comment type="similarity">
    <text evidence="1 3">Belongs to the short-chain dehydrogenases/reductases (SDR) family.</text>
</comment>
<proteinExistence type="inferred from homology"/>
<dbReference type="OrthoDB" id="9775296at2"/>
<dbReference type="CDD" id="cd05374">
    <property type="entry name" value="17beta-HSD-like_SDR_c"/>
    <property type="match status" value="1"/>
</dbReference>
<evidence type="ECO:0000256" key="3">
    <source>
        <dbReference type="RuleBase" id="RU000363"/>
    </source>
</evidence>
<name>A0A1I4HV64_9BACI</name>
<evidence type="ECO:0000256" key="1">
    <source>
        <dbReference type="ARBA" id="ARBA00006484"/>
    </source>
</evidence>
<dbReference type="STRING" id="266892.SAMN04488054_10120"/>
<evidence type="ECO:0000313" key="5">
    <source>
        <dbReference type="Proteomes" id="UP000199668"/>
    </source>
</evidence>
<dbReference type="SUPFAM" id="SSF51735">
    <property type="entry name" value="NAD(P)-binding Rossmann-fold domains"/>
    <property type="match status" value="1"/>
</dbReference>
<dbReference type="PRINTS" id="PR00081">
    <property type="entry name" value="GDHRDH"/>
</dbReference>
<dbReference type="InterPro" id="IPR020904">
    <property type="entry name" value="Sc_DH/Rdtase_CS"/>
</dbReference>
<dbReference type="PANTHER" id="PTHR43976:SF16">
    <property type="entry name" value="SHORT-CHAIN DEHYDROGENASE_REDUCTASE FAMILY PROTEIN"/>
    <property type="match status" value="1"/>
</dbReference>
<dbReference type="PROSITE" id="PS00061">
    <property type="entry name" value="ADH_SHORT"/>
    <property type="match status" value="1"/>
</dbReference>
<sequence>MGSYAVVTGSSGGFGSVFVRTLLEKGYDVIAGVRDTAKGETLVQEAEKLGKQDHLHLWQLDVTNPDDIKRLASFLEKTSQSVEVLINNAGYCQGGVVEGLSEEQWQEQFDVNVFGVIRLTKALLPLFRKQRAGRIINISSISGRIGLPGMAAYAAGKFALEGFSESLRYEMLPFQVYVSLVEPGSYRTGIWEKALQERAHADEAYDTLTANLENEASQAASGSSDPEAAASILKNILKAKKPALRYPMGTSAFLYHFVKPLIPSRLLEWIIIRRVQR</sequence>
<dbReference type="RefSeq" id="WP_090925009.1">
    <property type="nucleotide sequence ID" value="NZ_FOTY01000001.1"/>
</dbReference>
<evidence type="ECO:0000313" key="4">
    <source>
        <dbReference type="EMBL" id="SFL45720.1"/>
    </source>
</evidence>
<dbReference type="AlphaFoldDB" id="A0A1I4HV64"/>
<dbReference type="Proteomes" id="UP000199668">
    <property type="component" value="Unassembled WGS sequence"/>
</dbReference>
<dbReference type="PRINTS" id="PR00080">
    <property type="entry name" value="SDRFAMILY"/>
</dbReference>
<reference evidence="4 5" key="1">
    <citation type="submission" date="2016-10" db="EMBL/GenBank/DDBJ databases">
        <authorList>
            <person name="de Groot N.N."/>
        </authorList>
    </citation>
    <scope>NUCLEOTIDE SEQUENCE [LARGE SCALE GENOMIC DNA]</scope>
    <source>
        <strain evidence="4 5">CGMCC 1.6134</strain>
    </source>
</reference>
<dbReference type="InterPro" id="IPR002347">
    <property type="entry name" value="SDR_fam"/>
</dbReference>
<dbReference type="Pfam" id="PF00106">
    <property type="entry name" value="adh_short"/>
    <property type="match status" value="1"/>
</dbReference>
<accession>A0A1I4HV64</accession>
<gene>
    <name evidence="4" type="ORF">SAMN04488054_10120</name>
</gene>
<dbReference type="GO" id="GO:0016491">
    <property type="term" value="F:oxidoreductase activity"/>
    <property type="evidence" value="ECO:0007669"/>
    <property type="project" value="UniProtKB-KW"/>
</dbReference>
<evidence type="ECO:0000256" key="2">
    <source>
        <dbReference type="ARBA" id="ARBA00023002"/>
    </source>
</evidence>
<protein>
    <submittedName>
        <fullName evidence="4">Short-chain dehydrogenase</fullName>
    </submittedName>
</protein>
<dbReference type="Gene3D" id="3.40.50.720">
    <property type="entry name" value="NAD(P)-binding Rossmann-like Domain"/>
    <property type="match status" value="1"/>
</dbReference>
<dbReference type="PANTHER" id="PTHR43976">
    <property type="entry name" value="SHORT CHAIN DEHYDROGENASE"/>
    <property type="match status" value="1"/>
</dbReference>